<dbReference type="InterPro" id="IPR013096">
    <property type="entry name" value="Cupin_2"/>
</dbReference>
<dbReference type="EMBL" id="BAAAQN010000008">
    <property type="protein sequence ID" value="GAA2022828.1"/>
    <property type="molecule type" value="Genomic_DNA"/>
</dbReference>
<dbReference type="Pfam" id="PF07883">
    <property type="entry name" value="Cupin_2"/>
    <property type="match status" value="1"/>
</dbReference>
<dbReference type="PANTHER" id="PTHR36440">
    <property type="entry name" value="PUTATIVE (AFU_ORTHOLOGUE AFUA_8G07350)-RELATED"/>
    <property type="match status" value="1"/>
</dbReference>
<dbReference type="InterPro" id="IPR014710">
    <property type="entry name" value="RmlC-like_jellyroll"/>
</dbReference>
<dbReference type="Proteomes" id="UP001500751">
    <property type="component" value="Unassembled WGS sequence"/>
</dbReference>
<dbReference type="InterPro" id="IPR011051">
    <property type="entry name" value="RmlC_Cupin_sf"/>
</dbReference>
<organism evidence="2 3">
    <name type="scientific">Catenulispora yoronensis</name>
    <dbReference type="NCBI Taxonomy" id="450799"/>
    <lineage>
        <taxon>Bacteria</taxon>
        <taxon>Bacillati</taxon>
        <taxon>Actinomycetota</taxon>
        <taxon>Actinomycetes</taxon>
        <taxon>Catenulisporales</taxon>
        <taxon>Catenulisporaceae</taxon>
        <taxon>Catenulispora</taxon>
    </lineage>
</organism>
<proteinExistence type="predicted"/>
<dbReference type="SUPFAM" id="SSF51182">
    <property type="entry name" value="RmlC-like cupins"/>
    <property type="match status" value="1"/>
</dbReference>
<comment type="caution">
    <text evidence="2">The sequence shown here is derived from an EMBL/GenBank/DDBJ whole genome shotgun (WGS) entry which is preliminary data.</text>
</comment>
<evidence type="ECO:0000313" key="3">
    <source>
        <dbReference type="Proteomes" id="UP001500751"/>
    </source>
</evidence>
<name>A0ABN2TXE7_9ACTN</name>
<protein>
    <submittedName>
        <fullName evidence="2">Cupin domain-containing protein</fullName>
    </submittedName>
</protein>
<dbReference type="InterPro" id="IPR053146">
    <property type="entry name" value="QDO-like"/>
</dbReference>
<evidence type="ECO:0000313" key="2">
    <source>
        <dbReference type="EMBL" id="GAA2022828.1"/>
    </source>
</evidence>
<accession>A0ABN2TXE7</accession>
<dbReference type="Gene3D" id="2.60.120.10">
    <property type="entry name" value="Jelly Rolls"/>
    <property type="match status" value="1"/>
</dbReference>
<dbReference type="PANTHER" id="PTHR36440:SF1">
    <property type="entry name" value="PUTATIVE (AFU_ORTHOLOGUE AFUA_8G07350)-RELATED"/>
    <property type="match status" value="1"/>
</dbReference>
<sequence length="159" mass="17406">MSYPDPRYFADTGQVSATFRPADAPPEITFSSGGTCSLLSTDQDSGGLYGLYRWDFAATASGPGTHFHKTMSEAFFILKGAVRLFNGEKWVEAMPGDYLFVPPGGLHAFRNESGEEASMLLMFAPGAPRENYFRGIVEGLPAKLGTAFFLEHDQYNVED</sequence>
<reference evidence="2 3" key="1">
    <citation type="journal article" date="2019" name="Int. J. Syst. Evol. Microbiol.">
        <title>The Global Catalogue of Microorganisms (GCM) 10K type strain sequencing project: providing services to taxonomists for standard genome sequencing and annotation.</title>
        <authorList>
            <consortium name="The Broad Institute Genomics Platform"/>
            <consortium name="The Broad Institute Genome Sequencing Center for Infectious Disease"/>
            <person name="Wu L."/>
            <person name="Ma J."/>
        </authorList>
    </citation>
    <scope>NUCLEOTIDE SEQUENCE [LARGE SCALE GENOMIC DNA]</scope>
    <source>
        <strain evidence="2 3">JCM 16014</strain>
    </source>
</reference>
<keyword evidence="3" id="KW-1185">Reference proteome</keyword>
<evidence type="ECO:0000259" key="1">
    <source>
        <dbReference type="Pfam" id="PF07883"/>
    </source>
</evidence>
<feature type="domain" description="Cupin type-2" evidence="1">
    <location>
        <begin position="55"/>
        <end position="122"/>
    </location>
</feature>
<dbReference type="RefSeq" id="WP_344665276.1">
    <property type="nucleotide sequence ID" value="NZ_BAAAQN010000008.1"/>
</dbReference>
<gene>
    <name evidence="2" type="ORF">GCM10009839_20390</name>
</gene>